<gene>
    <name evidence="2" type="ORF">CCO02nite_26770</name>
</gene>
<proteinExistence type="predicted"/>
<reference evidence="2 3" key="1">
    <citation type="submission" date="2019-07" db="EMBL/GenBank/DDBJ databases">
        <title>Whole genome shotgun sequence of Cellulomonas composti NBRC 100758.</title>
        <authorList>
            <person name="Hosoyama A."/>
            <person name="Uohara A."/>
            <person name="Ohji S."/>
            <person name="Ichikawa N."/>
        </authorList>
    </citation>
    <scope>NUCLEOTIDE SEQUENCE [LARGE SCALE GENOMIC DNA]</scope>
    <source>
        <strain evidence="2 3">NBRC 100758</strain>
    </source>
</reference>
<name>A0A511JE01_9CELL</name>
<dbReference type="AlphaFoldDB" id="A0A511JE01"/>
<accession>A0A511JE01</accession>
<evidence type="ECO:0008006" key="4">
    <source>
        <dbReference type="Google" id="ProtNLM"/>
    </source>
</evidence>
<protein>
    <recommendedName>
        <fullName evidence="4">HNH nuclease domain-containing protein</fullName>
    </recommendedName>
</protein>
<organism evidence="2 3">
    <name type="scientific">Cellulomonas composti</name>
    <dbReference type="NCBI Taxonomy" id="266130"/>
    <lineage>
        <taxon>Bacteria</taxon>
        <taxon>Bacillati</taxon>
        <taxon>Actinomycetota</taxon>
        <taxon>Actinomycetes</taxon>
        <taxon>Micrococcales</taxon>
        <taxon>Cellulomonadaceae</taxon>
        <taxon>Cellulomonas</taxon>
    </lineage>
</organism>
<evidence type="ECO:0000313" key="3">
    <source>
        <dbReference type="Proteomes" id="UP000321720"/>
    </source>
</evidence>
<sequence length="381" mass="40533">MPERHVDALARTLAGASQTVAAFLRSSEGQAAVVELAHGTDDRTFTRDLAALVAGYDPAPLDDERERGRRERYLVLTHTPDGTHLKGRLDPLAGQALQRALDATGHRSDEDRTHEQANADALAALAGHALGRGWSPAAQSGCGETPLAETRPDESAPAGAEPAPGARGREGAGGGDGGVVPGLVTPGVVPQVCLLVPAEAWHEVRRRRQELEAGETSVELRPHPPATTSDGTVLSPHELATALCDCAMTRVVLDGRGLPLDVGRARRHFTPAQRLAVVARDRACSWNGCGTVASCCEVHHIRWWDRHGGPSDLDNAVLLCGFHHHEVHRLDLGVERQLRAPATTSGTSVRSAMVYTFRDALGRLRNGPPGPAVQPDRDGAR</sequence>
<feature type="region of interest" description="Disordered" evidence="1">
    <location>
        <begin position="135"/>
        <end position="179"/>
    </location>
</feature>
<feature type="region of interest" description="Disordered" evidence="1">
    <location>
        <begin position="211"/>
        <end position="233"/>
    </location>
</feature>
<keyword evidence="3" id="KW-1185">Reference proteome</keyword>
<dbReference type="InterPro" id="IPR003615">
    <property type="entry name" value="HNH_nuc"/>
</dbReference>
<dbReference type="EMBL" id="BJWG01000013">
    <property type="protein sequence ID" value="GEL96019.1"/>
    <property type="molecule type" value="Genomic_DNA"/>
</dbReference>
<evidence type="ECO:0000256" key="1">
    <source>
        <dbReference type="SAM" id="MobiDB-lite"/>
    </source>
</evidence>
<evidence type="ECO:0000313" key="2">
    <source>
        <dbReference type="EMBL" id="GEL96019.1"/>
    </source>
</evidence>
<dbReference type="CDD" id="cd00085">
    <property type="entry name" value="HNHc"/>
    <property type="match status" value="1"/>
</dbReference>
<feature type="region of interest" description="Disordered" evidence="1">
    <location>
        <begin position="362"/>
        <end position="381"/>
    </location>
</feature>
<comment type="caution">
    <text evidence="2">The sequence shown here is derived from an EMBL/GenBank/DDBJ whole genome shotgun (WGS) entry which is preliminary data.</text>
</comment>
<dbReference type="Proteomes" id="UP000321720">
    <property type="component" value="Unassembled WGS sequence"/>
</dbReference>
<feature type="compositionally biased region" description="Low complexity" evidence="1">
    <location>
        <begin position="156"/>
        <end position="166"/>
    </location>
</feature>